<dbReference type="AlphaFoldDB" id="A0A8X7XWD5"/>
<sequence>MSLCFRAFIKKKGKNNVTVDDLIHVITPKGRGGGSSVSEVYLLLSTQDNLLVYLLFSRIQISVRNFSPASIPDSIKAELLQRIRSFLVQAAV</sequence>
<evidence type="ECO:0000313" key="1">
    <source>
        <dbReference type="EMBL" id="KAG6741613.1"/>
    </source>
</evidence>
<dbReference type="Proteomes" id="UP000886885">
    <property type="component" value="Chromosome 17D"/>
</dbReference>
<dbReference type="GO" id="GO:0006406">
    <property type="term" value="P:mRNA export from nucleus"/>
    <property type="evidence" value="ECO:0007669"/>
    <property type="project" value="InterPro"/>
</dbReference>
<dbReference type="OrthoDB" id="6221744at2759"/>
<comment type="caution">
    <text evidence="1">The sequence shown here is derived from an EMBL/GenBank/DDBJ whole genome shotgun (WGS) entry which is preliminary data.</text>
</comment>
<accession>A0A8X7XWD5</accession>
<dbReference type="GO" id="GO:0003713">
    <property type="term" value="F:transcription coactivator activity"/>
    <property type="evidence" value="ECO:0007669"/>
    <property type="project" value="InterPro"/>
</dbReference>
<dbReference type="EMBL" id="JAAWWB010000034">
    <property type="protein sequence ID" value="KAG6741613.1"/>
    <property type="molecule type" value="Genomic_DNA"/>
</dbReference>
<organism evidence="1 3">
    <name type="scientific">Populus tomentosa</name>
    <name type="common">Chinese white poplar</name>
    <dbReference type="NCBI Taxonomy" id="118781"/>
    <lineage>
        <taxon>Eukaryota</taxon>
        <taxon>Viridiplantae</taxon>
        <taxon>Streptophyta</taxon>
        <taxon>Embryophyta</taxon>
        <taxon>Tracheophyta</taxon>
        <taxon>Spermatophyta</taxon>
        <taxon>Magnoliopsida</taxon>
        <taxon>eudicotyledons</taxon>
        <taxon>Gunneridae</taxon>
        <taxon>Pentapetalae</taxon>
        <taxon>rosids</taxon>
        <taxon>fabids</taxon>
        <taxon>Malpighiales</taxon>
        <taxon>Salicaceae</taxon>
        <taxon>Saliceae</taxon>
        <taxon>Populus</taxon>
    </lineage>
</organism>
<proteinExistence type="predicted"/>
<evidence type="ECO:0000313" key="2">
    <source>
        <dbReference type="EMBL" id="KAG6742753.1"/>
    </source>
</evidence>
<dbReference type="PANTHER" id="PTHR12514">
    <property type="entry name" value="ENHANCER OF YELLOW 2 TRANSCRIPTION FACTOR"/>
    <property type="match status" value="1"/>
</dbReference>
<name>A0A8X7XWD5_POPTO</name>
<gene>
    <name evidence="2" type="ORF">POTOM_053692</name>
    <name evidence="1" type="ORF">POTOM_054887</name>
</gene>
<dbReference type="EMBL" id="JAAWWB010000033">
    <property type="protein sequence ID" value="KAG6742753.1"/>
    <property type="molecule type" value="Genomic_DNA"/>
</dbReference>
<evidence type="ECO:0000313" key="3">
    <source>
        <dbReference type="Proteomes" id="UP000886885"/>
    </source>
</evidence>
<dbReference type="Proteomes" id="UP000886885">
    <property type="component" value="Chromosome 17A"/>
</dbReference>
<protein>
    <submittedName>
        <fullName evidence="1">Uncharacterized protein</fullName>
    </submittedName>
</protein>
<reference evidence="1" key="1">
    <citation type="journal article" date="2020" name="bioRxiv">
        <title>Hybrid origin of Populus tomentosa Carr. identified through genome sequencing and phylogenomic analysis.</title>
        <authorList>
            <person name="An X."/>
            <person name="Gao K."/>
            <person name="Chen Z."/>
            <person name="Li J."/>
            <person name="Yang X."/>
            <person name="Yang X."/>
            <person name="Zhou J."/>
            <person name="Guo T."/>
            <person name="Zhao T."/>
            <person name="Huang S."/>
            <person name="Miao D."/>
            <person name="Khan W.U."/>
            <person name="Rao P."/>
            <person name="Ye M."/>
            <person name="Lei B."/>
            <person name="Liao W."/>
            <person name="Wang J."/>
            <person name="Ji L."/>
            <person name="Li Y."/>
            <person name="Guo B."/>
            <person name="Mustafa N.S."/>
            <person name="Li S."/>
            <person name="Yun Q."/>
            <person name="Keller S.R."/>
            <person name="Mao J."/>
            <person name="Zhang R."/>
            <person name="Strauss S.H."/>
        </authorList>
    </citation>
    <scope>NUCLEOTIDE SEQUENCE</scope>
    <source>
        <strain evidence="1">GM15</strain>
        <tissue evidence="1">Leaf</tissue>
    </source>
</reference>
<dbReference type="GO" id="GO:0000124">
    <property type="term" value="C:SAGA complex"/>
    <property type="evidence" value="ECO:0007669"/>
    <property type="project" value="InterPro"/>
</dbReference>
<keyword evidence="3" id="KW-1185">Reference proteome</keyword>
<dbReference type="GO" id="GO:0005643">
    <property type="term" value="C:nuclear pore"/>
    <property type="evidence" value="ECO:0007669"/>
    <property type="project" value="InterPro"/>
</dbReference>
<dbReference type="InterPro" id="IPR018783">
    <property type="entry name" value="TF_ENY2"/>
</dbReference>